<name>A0A289GGT2_VIBAN</name>
<dbReference type="RefSeq" id="WP_019283223.1">
    <property type="nucleotide sequence ID" value="NZ_CP023055.1"/>
</dbReference>
<accession>A0A289GGT2</accession>
<sequence length="313" mass="36024">MSLDVAYSIEIDDFIDPDKAYELYWSGMLEDKRAFLCPGTNCSANVTCANLDKDTSSLKVVPHFRVFGSHTKGCEVSRNVPLKLQYAEPTTQTATHKTLDTSIVDTFLEKRPESYYDHYKTNSRAKNAKVRMVNILKSKAERQLKEIGVTSSIYSVRTVVSRYARYKKDGTLELRRLNIAGKDKPYTSLFSKIENQIVSDLPQMPSIYHGWAFINRLPSGHGYQIKFKKKLKGNSRTKEFTTTVMIGDRLIEHYKMKKLVAKRIEKLYKSPNPTAYVFIYGTPRVNERNDRYANIDITNLDMIDICLEDPWAK</sequence>
<dbReference type="AlphaFoldDB" id="A0A289GGT2"/>
<gene>
    <name evidence="1" type="ORF">DYL72_18495</name>
</gene>
<reference evidence="1 2" key="1">
    <citation type="submission" date="2018-12" db="EMBL/GenBank/DDBJ databases">
        <title>Characterization and Draft Genome of Vibrio anguillarum J360 Marine Pathogen Isolated from an Outbreak in Lumpfish (Cyclopterus lumpus).</title>
        <authorList>
            <person name="Vasquez J.I."/>
            <person name="Cao T."/>
            <person name="Chakraborty S."/>
            <person name="Gnanagobal H."/>
            <person name="Wescot J."/>
            <person name="Boyce D."/>
            <person name="Santander J."/>
        </authorList>
    </citation>
    <scope>NUCLEOTIDE SEQUENCE [LARGE SCALE GENOMIC DNA]</scope>
    <source>
        <strain evidence="1 2">J360</strain>
    </source>
</reference>
<evidence type="ECO:0000313" key="2">
    <source>
        <dbReference type="Proteomes" id="UP000256923"/>
    </source>
</evidence>
<proteinExistence type="predicted"/>
<organism evidence="1 2">
    <name type="scientific">Vibrio anguillarum</name>
    <name type="common">Listonella anguillarum</name>
    <dbReference type="NCBI Taxonomy" id="55601"/>
    <lineage>
        <taxon>Bacteria</taxon>
        <taxon>Pseudomonadati</taxon>
        <taxon>Pseudomonadota</taxon>
        <taxon>Gammaproteobacteria</taxon>
        <taxon>Vibrionales</taxon>
        <taxon>Vibrionaceae</taxon>
        <taxon>Vibrio</taxon>
    </lineage>
</organism>
<dbReference type="EMBL" id="CP034673">
    <property type="protein sequence ID" value="AZS26946.1"/>
    <property type="molecule type" value="Genomic_DNA"/>
</dbReference>
<protein>
    <submittedName>
        <fullName evidence="1">Uncharacterized protein</fullName>
    </submittedName>
</protein>
<dbReference type="Proteomes" id="UP000256923">
    <property type="component" value="Chromosome 2"/>
</dbReference>
<evidence type="ECO:0000313" key="1">
    <source>
        <dbReference type="EMBL" id="AZS26946.1"/>
    </source>
</evidence>